<dbReference type="GO" id="GO:0004536">
    <property type="term" value="F:DNA nuclease activity"/>
    <property type="evidence" value="ECO:0007669"/>
    <property type="project" value="InterPro"/>
</dbReference>
<dbReference type="Proteomes" id="UP000257045">
    <property type="component" value="Unassembled WGS sequence"/>
</dbReference>
<dbReference type="GO" id="GO:0005829">
    <property type="term" value="C:cytosol"/>
    <property type="evidence" value="ECO:0007669"/>
    <property type="project" value="TreeGrafter"/>
</dbReference>
<evidence type="ECO:0000256" key="1">
    <source>
        <dbReference type="ARBA" id="ARBA00009275"/>
    </source>
</evidence>
<feature type="binding site" evidence="4">
    <location>
        <position position="8"/>
    </location>
    <ligand>
        <name>a divalent metal cation</name>
        <dbReference type="ChEBI" id="CHEBI:60240"/>
        <label>1</label>
    </ligand>
</feature>
<keyword evidence="6" id="KW-1185">Reference proteome</keyword>
<dbReference type="NCBIfam" id="TIGR00010">
    <property type="entry name" value="YchF/TatD family DNA exonuclease"/>
    <property type="match status" value="1"/>
</dbReference>
<dbReference type="FunFam" id="3.20.20.140:FF:000005">
    <property type="entry name" value="TatD family hydrolase"/>
    <property type="match status" value="1"/>
</dbReference>
<dbReference type="InterPro" id="IPR032466">
    <property type="entry name" value="Metal_Hydrolase"/>
</dbReference>
<comment type="similarity">
    <text evidence="1">Belongs to the metallo-dependent hydrolases superfamily. TatD-type hydrolase family.</text>
</comment>
<reference evidence="5 6" key="1">
    <citation type="submission" date="2018-04" db="EMBL/GenBank/DDBJ databases">
        <title>Novel Campyloabacter and Helicobacter Species and Strains.</title>
        <authorList>
            <person name="Mannion A.J."/>
            <person name="Shen Z."/>
            <person name="Fox J.G."/>
        </authorList>
    </citation>
    <scope>NUCLEOTIDE SEQUENCE [LARGE SCALE GENOMIC DNA]</scope>
    <source>
        <strain evidence="5 6">MIT 04-9366</strain>
    </source>
</reference>
<feature type="binding site" evidence="4">
    <location>
        <position position="130"/>
    </location>
    <ligand>
        <name>a divalent metal cation</name>
        <dbReference type="ChEBI" id="CHEBI:60240"/>
        <label>2</label>
    </ligand>
</feature>
<evidence type="ECO:0000313" key="6">
    <source>
        <dbReference type="Proteomes" id="UP000257045"/>
    </source>
</evidence>
<organism evidence="5 6">
    <name type="scientific">Helicobacter brantae</name>
    <dbReference type="NCBI Taxonomy" id="375927"/>
    <lineage>
        <taxon>Bacteria</taxon>
        <taxon>Pseudomonadati</taxon>
        <taxon>Campylobacterota</taxon>
        <taxon>Epsilonproteobacteria</taxon>
        <taxon>Campylobacterales</taxon>
        <taxon>Helicobacteraceae</taxon>
        <taxon>Helicobacter</taxon>
    </lineage>
</organism>
<evidence type="ECO:0000313" key="5">
    <source>
        <dbReference type="EMBL" id="RDU72181.1"/>
    </source>
</evidence>
<protein>
    <submittedName>
        <fullName evidence="5">Hydrolase TatD</fullName>
    </submittedName>
</protein>
<dbReference type="CDD" id="cd01310">
    <property type="entry name" value="TatD_DNAse"/>
    <property type="match status" value="1"/>
</dbReference>
<evidence type="ECO:0000256" key="3">
    <source>
        <dbReference type="ARBA" id="ARBA00022801"/>
    </source>
</evidence>
<dbReference type="RefSeq" id="WP_115568811.1">
    <property type="nucleotide sequence ID" value="NZ_NXLV01000001.1"/>
</dbReference>
<accession>A0A3D8J5V7</accession>
<comment type="caution">
    <text evidence="5">The sequence shown here is derived from an EMBL/GenBank/DDBJ whole genome shotgun (WGS) entry which is preliminary data.</text>
</comment>
<dbReference type="Gene3D" id="3.20.20.140">
    <property type="entry name" value="Metal-dependent hydrolases"/>
    <property type="match status" value="1"/>
</dbReference>
<dbReference type="PROSITE" id="PS01091">
    <property type="entry name" value="TATD_3"/>
    <property type="match status" value="1"/>
</dbReference>
<dbReference type="PANTHER" id="PTHR46124:SF2">
    <property type="entry name" value="D-AMINOACYL-TRNA DEACYLASE"/>
    <property type="match status" value="1"/>
</dbReference>
<dbReference type="InterPro" id="IPR001130">
    <property type="entry name" value="TatD-like"/>
</dbReference>
<feature type="binding site" evidence="4">
    <location>
        <position position="201"/>
    </location>
    <ligand>
        <name>a divalent metal cation</name>
        <dbReference type="ChEBI" id="CHEBI:60240"/>
        <label>1</label>
    </ligand>
</feature>
<feature type="binding site" evidence="4">
    <location>
        <position position="6"/>
    </location>
    <ligand>
        <name>a divalent metal cation</name>
        <dbReference type="ChEBI" id="CHEBI:60240"/>
        <label>1</label>
    </ligand>
</feature>
<gene>
    <name evidence="5" type="ORF">CQA58_00835</name>
</gene>
<dbReference type="InterPro" id="IPR018228">
    <property type="entry name" value="DNase_TatD-rel_CS"/>
</dbReference>
<dbReference type="SUPFAM" id="SSF51556">
    <property type="entry name" value="Metallo-dependent hydrolases"/>
    <property type="match status" value="1"/>
</dbReference>
<name>A0A3D8J5V7_9HELI</name>
<feature type="binding site" evidence="4">
    <location>
        <position position="89"/>
    </location>
    <ligand>
        <name>a divalent metal cation</name>
        <dbReference type="ChEBI" id="CHEBI:60240"/>
        <label>1</label>
    </ligand>
</feature>
<keyword evidence="2 4" id="KW-0479">Metal-binding</keyword>
<keyword evidence="3 5" id="KW-0378">Hydrolase</keyword>
<dbReference type="AlphaFoldDB" id="A0A3D8J5V7"/>
<dbReference type="Pfam" id="PF01026">
    <property type="entry name" value="TatD_DNase"/>
    <property type="match status" value="1"/>
</dbReference>
<dbReference type="InterPro" id="IPR015991">
    <property type="entry name" value="TatD/YcfH-like"/>
</dbReference>
<dbReference type="GO" id="GO:0046872">
    <property type="term" value="F:metal ion binding"/>
    <property type="evidence" value="ECO:0007669"/>
    <property type="project" value="UniProtKB-KW"/>
</dbReference>
<feature type="binding site" evidence="4">
    <location>
        <position position="153"/>
    </location>
    <ligand>
        <name>a divalent metal cation</name>
        <dbReference type="ChEBI" id="CHEBI:60240"/>
        <label>2</label>
    </ligand>
</feature>
<dbReference type="OrthoDB" id="9810005at2"/>
<dbReference type="EMBL" id="NXLV01000001">
    <property type="protein sequence ID" value="RDU72181.1"/>
    <property type="molecule type" value="Genomic_DNA"/>
</dbReference>
<dbReference type="PIRSF" id="PIRSF005902">
    <property type="entry name" value="DNase_TatD"/>
    <property type="match status" value="1"/>
</dbReference>
<proteinExistence type="inferred from homology"/>
<evidence type="ECO:0000256" key="2">
    <source>
        <dbReference type="ARBA" id="ARBA00022723"/>
    </source>
</evidence>
<dbReference type="GO" id="GO:0016788">
    <property type="term" value="F:hydrolase activity, acting on ester bonds"/>
    <property type="evidence" value="ECO:0007669"/>
    <property type="project" value="InterPro"/>
</dbReference>
<dbReference type="PANTHER" id="PTHR46124">
    <property type="entry name" value="D-AMINOACYL-TRNA DEACYLASE"/>
    <property type="match status" value="1"/>
</dbReference>
<sequence>MITDTHCHLDSEVFREDLAIVIDNAKAVGVKRFVIPAADLKDLEYAKAIASKYEEVYFASGVHPYHLESYDFERVRAMCEEKKCIAVGECGLDYFRLSEGREQEEREEQKRVLIEQIELSIKLNLPLILHVREASHDIAEILRHYPKARGVFHCFNADEVLLEFKERFFYGIGGVLTFKNARRLLEVLPKIPLSRLVLETDAPYLTPHPHRGERNEPKFIPLVLQKISEILAIPVEQISEQCEKNTKELFDL</sequence>
<evidence type="ECO:0000256" key="4">
    <source>
        <dbReference type="PIRSR" id="PIRSR005902-1"/>
    </source>
</evidence>